<sequence length="152" mass="16607">MFPTQNQSGNRSQRAMSCFVSRGNSRRLATGSNRRSPQFRSKTAHSAKVLPRLNQSLSTPITDRSLSSGKMFKRYVEGIEGFLNCPIALFTGISSFARAARPSFATAAPRRAIRPASIRFPLNSRFASTAGVGDGKIYQVRTGPMYRAGTLS</sequence>
<evidence type="ECO:0000313" key="3">
    <source>
        <dbReference type="Proteomes" id="UP000315783"/>
    </source>
</evidence>
<protein>
    <submittedName>
        <fullName evidence="2">Uncharacterized protein</fullName>
    </submittedName>
</protein>
<organism evidence="2 3">
    <name type="scientific">Cordyceps javanica</name>
    <dbReference type="NCBI Taxonomy" id="43265"/>
    <lineage>
        <taxon>Eukaryota</taxon>
        <taxon>Fungi</taxon>
        <taxon>Dikarya</taxon>
        <taxon>Ascomycota</taxon>
        <taxon>Pezizomycotina</taxon>
        <taxon>Sordariomycetes</taxon>
        <taxon>Hypocreomycetidae</taxon>
        <taxon>Hypocreales</taxon>
        <taxon>Cordycipitaceae</taxon>
        <taxon>Cordyceps</taxon>
    </lineage>
</organism>
<dbReference type="AlphaFoldDB" id="A0A545USV7"/>
<feature type="compositionally biased region" description="Polar residues" evidence="1">
    <location>
        <begin position="30"/>
        <end position="41"/>
    </location>
</feature>
<comment type="caution">
    <text evidence="2">The sequence shown here is derived from an EMBL/GenBank/DDBJ whole genome shotgun (WGS) entry which is preliminary data.</text>
</comment>
<proteinExistence type="predicted"/>
<evidence type="ECO:0000256" key="1">
    <source>
        <dbReference type="SAM" id="MobiDB-lite"/>
    </source>
</evidence>
<keyword evidence="3" id="KW-1185">Reference proteome</keyword>
<evidence type="ECO:0000313" key="2">
    <source>
        <dbReference type="EMBL" id="TQV92559.1"/>
    </source>
</evidence>
<reference evidence="2 3" key="1">
    <citation type="journal article" date="2019" name="Appl. Microbiol. Biotechnol.">
        <title>Genome sequence of Isaria javanica and comparative genome analysis insights into family S53 peptidase evolution in fungal entomopathogens.</title>
        <authorList>
            <person name="Lin R."/>
            <person name="Zhang X."/>
            <person name="Xin B."/>
            <person name="Zou M."/>
            <person name="Gao Y."/>
            <person name="Qin F."/>
            <person name="Hu Q."/>
            <person name="Xie B."/>
            <person name="Cheng X."/>
        </authorList>
    </citation>
    <scope>NUCLEOTIDE SEQUENCE [LARGE SCALE GENOMIC DNA]</scope>
    <source>
        <strain evidence="2 3">IJ1G</strain>
    </source>
</reference>
<gene>
    <name evidence="2" type="ORF">IF1G_08483</name>
</gene>
<feature type="region of interest" description="Disordered" evidence="1">
    <location>
        <begin position="23"/>
        <end position="45"/>
    </location>
</feature>
<dbReference type="EMBL" id="SPUK01000014">
    <property type="protein sequence ID" value="TQV92559.1"/>
    <property type="molecule type" value="Genomic_DNA"/>
</dbReference>
<name>A0A545USV7_9HYPO</name>
<dbReference type="Proteomes" id="UP000315783">
    <property type="component" value="Unassembled WGS sequence"/>
</dbReference>
<accession>A0A545USV7</accession>
<dbReference type="STRING" id="43265.A0A545USV7"/>